<reference evidence="3 4" key="2">
    <citation type="submission" date="2020-08" db="EMBL/GenBank/DDBJ databases">
        <title>Adhaeribacter dokdonensis sp. nov., isolated from the rhizosphere of Elymus tsukushiensis, a plant native to the Dokdo Islands, Republic of Korea.</title>
        <authorList>
            <person name="Ghim S.Y."/>
        </authorList>
    </citation>
    <scope>NUCLEOTIDE SEQUENCE [LARGE SCALE GENOMIC DNA]</scope>
    <source>
        <strain evidence="3 4">KUDC8001</strain>
    </source>
</reference>
<dbReference type="Gene3D" id="3.20.20.150">
    <property type="entry name" value="Divalent-metal-dependent TIM barrel enzymes"/>
    <property type="match status" value="1"/>
</dbReference>
<dbReference type="InterPro" id="IPR006311">
    <property type="entry name" value="TAT_signal"/>
</dbReference>
<dbReference type="InterPro" id="IPR036237">
    <property type="entry name" value="Xyl_isomerase-like_sf"/>
</dbReference>
<evidence type="ECO:0000256" key="1">
    <source>
        <dbReference type="SAM" id="MobiDB-lite"/>
    </source>
</evidence>
<dbReference type="Proteomes" id="UP000514509">
    <property type="component" value="Chromosome"/>
</dbReference>
<organism evidence="3 4">
    <name type="scientific">Adhaeribacter radiodurans</name>
    <dbReference type="NCBI Taxonomy" id="2745197"/>
    <lineage>
        <taxon>Bacteria</taxon>
        <taxon>Pseudomonadati</taxon>
        <taxon>Bacteroidota</taxon>
        <taxon>Cytophagia</taxon>
        <taxon>Cytophagales</taxon>
        <taxon>Hymenobacteraceae</taxon>
        <taxon>Adhaeribacter</taxon>
    </lineage>
</organism>
<dbReference type="AlphaFoldDB" id="A0A7L7LEY7"/>
<name>A0A7L7LEY7_9BACT</name>
<evidence type="ECO:0000259" key="2">
    <source>
        <dbReference type="Pfam" id="PF01261"/>
    </source>
</evidence>
<keyword evidence="3" id="KW-0413">Isomerase</keyword>
<reference evidence="3 4" key="1">
    <citation type="submission" date="2020-06" db="EMBL/GenBank/DDBJ databases">
        <authorList>
            <person name="Hwang Y.J."/>
        </authorList>
    </citation>
    <scope>NUCLEOTIDE SEQUENCE [LARGE SCALE GENOMIC DNA]</scope>
    <source>
        <strain evidence="3 4">KUDC8001</strain>
    </source>
</reference>
<gene>
    <name evidence="3" type="ORF">HUW48_24285</name>
</gene>
<evidence type="ECO:0000313" key="3">
    <source>
        <dbReference type="EMBL" id="QMU30949.1"/>
    </source>
</evidence>
<dbReference type="GO" id="GO:0016853">
    <property type="term" value="F:isomerase activity"/>
    <property type="evidence" value="ECO:0007669"/>
    <property type="project" value="UniProtKB-KW"/>
</dbReference>
<dbReference type="PANTHER" id="PTHR12110:SF41">
    <property type="entry name" value="INOSOSE DEHYDRATASE"/>
    <property type="match status" value="1"/>
</dbReference>
<dbReference type="InterPro" id="IPR050312">
    <property type="entry name" value="IolE/XylAMocC-like"/>
</dbReference>
<dbReference type="InterPro" id="IPR013022">
    <property type="entry name" value="Xyl_isomerase-like_TIM-brl"/>
</dbReference>
<dbReference type="KEGG" id="add:HUW48_24285"/>
<sequence length="286" mass="32051">MTKISRRDFTSLAITGVAGLLLPRALQAAKPGVIIGVQSYSFRDRSLDEALAAMQEIGLKSCELWSGHLEPKGISREELTAWRNNKALSVCQEVKQKFAQAKVNIQAFNYSFREDFSDAEIEQGFKMAQALGTNTITCSSTVKVMPRVGRYANQYKIKVGMHNHDHTEDPNEFSTPESFTKGMEGSNSPYVQMNLDIGHFTAANFDAVEYIKQHHAKILCLHIKDRKRDHGANLPFGEGDTPIKAVLTLLRDNKWNIPANIEYEYKGADTVAEVKKCFAYCQKQLA</sequence>
<protein>
    <submittedName>
        <fullName evidence="3">Sugar phosphate isomerase/epimerase</fullName>
    </submittedName>
</protein>
<evidence type="ECO:0000313" key="4">
    <source>
        <dbReference type="Proteomes" id="UP000514509"/>
    </source>
</evidence>
<dbReference type="Pfam" id="PF01261">
    <property type="entry name" value="AP_endonuc_2"/>
    <property type="match status" value="1"/>
</dbReference>
<accession>A0A7L7LEY7</accession>
<dbReference type="RefSeq" id="WP_182413391.1">
    <property type="nucleotide sequence ID" value="NZ_CP055153.1"/>
</dbReference>
<dbReference type="PANTHER" id="PTHR12110">
    <property type="entry name" value="HYDROXYPYRUVATE ISOMERASE"/>
    <property type="match status" value="1"/>
</dbReference>
<keyword evidence="4" id="KW-1185">Reference proteome</keyword>
<dbReference type="EMBL" id="CP055153">
    <property type="protein sequence ID" value="QMU30949.1"/>
    <property type="molecule type" value="Genomic_DNA"/>
</dbReference>
<dbReference type="PROSITE" id="PS51318">
    <property type="entry name" value="TAT"/>
    <property type="match status" value="1"/>
</dbReference>
<proteinExistence type="predicted"/>
<feature type="domain" description="Xylose isomerase-like TIM barrel" evidence="2">
    <location>
        <begin position="52"/>
        <end position="267"/>
    </location>
</feature>
<dbReference type="SUPFAM" id="SSF51658">
    <property type="entry name" value="Xylose isomerase-like"/>
    <property type="match status" value="1"/>
</dbReference>
<feature type="region of interest" description="Disordered" evidence="1">
    <location>
        <begin position="162"/>
        <end position="181"/>
    </location>
</feature>